<dbReference type="RefSeq" id="WP_060930661.1">
    <property type="nucleotide sequence ID" value="NZ_KQ959780.1"/>
</dbReference>
<dbReference type="AlphaFoldDB" id="A0A133ZXD5"/>
<dbReference type="Pfam" id="PF20335">
    <property type="entry name" value="DUF6630"/>
    <property type="match status" value="1"/>
</dbReference>
<accession>A0A133ZXD5</accession>
<proteinExistence type="predicted"/>
<reference evidence="3" key="1">
    <citation type="submission" date="2016-01" db="EMBL/GenBank/DDBJ databases">
        <authorList>
            <person name="Mitreva M."/>
            <person name="Pepin K.H."/>
            <person name="Mihindukulasuriya K.A."/>
            <person name="Fulton R."/>
            <person name="Fronick C."/>
            <person name="O'Laughlin M."/>
            <person name="Miner T."/>
            <person name="Herter B."/>
            <person name="Rosa B.A."/>
            <person name="Cordes M."/>
            <person name="Tomlinson C."/>
            <person name="Wollam A."/>
            <person name="Palsikar V.B."/>
            <person name="Mardis E.R."/>
            <person name="Wilson R.K."/>
        </authorList>
    </citation>
    <scope>NUCLEOTIDE SEQUENCE [LARGE SCALE GENOMIC DNA]</scope>
    <source>
        <strain evidence="3">DNF00896</strain>
    </source>
</reference>
<comment type="caution">
    <text evidence="2">The sequence shown here is derived from an EMBL/GenBank/DDBJ whole genome shotgun (WGS) entry which is preliminary data.</text>
</comment>
<dbReference type="OrthoDB" id="5107934at2"/>
<gene>
    <name evidence="2" type="ORF">HMPREF1866_00747</name>
</gene>
<dbReference type="EMBL" id="LSDA01000019">
    <property type="protein sequence ID" value="KXB60090.1"/>
    <property type="molecule type" value="Genomic_DNA"/>
</dbReference>
<dbReference type="STRING" id="467210.HMPREF1866_00747"/>
<name>A0A133ZXD5_9FIRM</name>
<evidence type="ECO:0000313" key="3">
    <source>
        <dbReference type="Proteomes" id="UP000070394"/>
    </source>
</evidence>
<evidence type="ECO:0000259" key="1">
    <source>
        <dbReference type="Pfam" id="PF20335"/>
    </source>
</evidence>
<dbReference type="Proteomes" id="UP000070394">
    <property type="component" value="Unassembled WGS sequence"/>
</dbReference>
<keyword evidence="3" id="KW-1185">Reference proteome</keyword>
<organism evidence="2 3">
    <name type="scientific">Lachnoanaerobaculum saburreum</name>
    <dbReference type="NCBI Taxonomy" id="467210"/>
    <lineage>
        <taxon>Bacteria</taxon>
        <taxon>Bacillati</taxon>
        <taxon>Bacillota</taxon>
        <taxon>Clostridia</taxon>
        <taxon>Lachnospirales</taxon>
        <taxon>Lachnospiraceae</taxon>
        <taxon>Lachnoanaerobaculum</taxon>
    </lineage>
</organism>
<dbReference type="InterPro" id="IPR046582">
    <property type="entry name" value="DUF6630"/>
</dbReference>
<feature type="domain" description="DUF6630" evidence="1">
    <location>
        <begin position="138"/>
        <end position="294"/>
    </location>
</feature>
<sequence length="298" mass="34523">MLFNIFNKRKSDWKLDIDGVEKGGCTVEDIEKLLDSIRNGKIYFIVLTPAKKVDVNSRRLNFVQICRDEGDDNYHFEVSTSDVNDSDNIIIYGKEEFGKDKVMDMIQLLMKNDIVPDCSGWKVVFDSADVKIDNVEVYRELVKTISDDKGFLQNMDRCFCYPREYFKDNADRYDDRGITSRDAIDTFIWIAVADEMLESGIAIELDWKEEKDEFLSCIEELTKENNLVVDDGMLDDEGDIPSWCKELDDRWMKDGYCIAGIDIDSDSYVLCVCKTDNLRKLTELAKSINHRIDFAKNM</sequence>
<dbReference type="PATRIC" id="fig|467210.3.peg.739"/>
<evidence type="ECO:0000313" key="2">
    <source>
        <dbReference type="EMBL" id="KXB60090.1"/>
    </source>
</evidence>
<protein>
    <recommendedName>
        <fullName evidence="1">DUF6630 domain-containing protein</fullName>
    </recommendedName>
</protein>